<evidence type="ECO:0000313" key="6">
    <source>
        <dbReference type="EMBL" id="MCP8887997.1"/>
    </source>
</evidence>
<dbReference type="InterPro" id="IPR003785">
    <property type="entry name" value="Creatininase/forma_Hydrolase"/>
</dbReference>
<gene>
    <name evidence="6" type="ORF">NF348_12805</name>
</gene>
<keyword evidence="7" id="KW-1185">Reference proteome</keyword>
<evidence type="ECO:0000256" key="4">
    <source>
        <dbReference type="ARBA" id="ARBA00022833"/>
    </source>
</evidence>
<dbReference type="EMBL" id="JAMWDU010000004">
    <property type="protein sequence ID" value="MCP8887997.1"/>
    <property type="molecule type" value="Genomic_DNA"/>
</dbReference>
<dbReference type="Pfam" id="PF02633">
    <property type="entry name" value="Creatininase"/>
    <property type="match status" value="1"/>
</dbReference>
<dbReference type="GO" id="GO:0016811">
    <property type="term" value="F:hydrolase activity, acting on carbon-nitrogen (but not peptide) bonds, in linear amides"/>
    <property type="evidence" value="ECO:0007669"/>
    <property type="project" value="TreeGrafter"/>
</dbReference>
<dbReference type="PANTHER" id="PTHR35005">
    <property type="entry name" value="3-DEHYDRO-SCYLLO-INOSOSE HYDROLASE"/>
    <property type="match status" value="1"/>
</dbReference>
<dbReference type="Proteomes" id="UP001060275">
    <property type="component" value="Unassembled WGS sequence"/>
</dbReference>
<name>A0A9Q4AQ03_9HYPH</name>
<evidence type="ECO:0000313" key="7">
    <source>
        <dbReference type="Proteomes" id="UP001060275"/>
    </source>
</evidence>
<evidence type="ECO:0000256" key="3">
    <source>
        <dbReference type="ARBA" id="ARBA00022801"/>
    </source>
</evidence>
<evidence type="ECO:0000256" key="1">
    <source>
        <dbReference type="ARBA" id="ARBA00001947"/>
    </source>
</evidence>
<keyword evidence="4" id="KW-0862">Zinc</keyword>
<comment type="cofactor">
    <cofactor evidence="1">
        <name>Zn(2+)</name>
        <dbReference type="ChEBI" id="CHEBI:29105"/>
    </cofactor>
</comment>
<dbReference type="Gene3D" id="3.40.50.10310">
    <property type="entry name" value="Creatininase"/>
    <property type="match status" value="1"/>
</dbReference>
<dbReference type="PANTHER" id="PTHR35005:SF1">
    <property type="entry name" value="2-AMINO-5-FORMYLAMINO-6-RIBOSYLAMINOPYRIMIDIN-4(3H)-ONE 5'-MONOPHOSPHATE DEFORMYLASE"/>
    <property type="match status" value="1"/>
</dbReference>
<keyword evidence="3" id="KW-0378">Hydrolase</keyword>
<dbReference type="AlphaFoldDB" id="A0A9Q4AQ03"/>
<evidence type="ECO:0000256" key="2">
    <source>
        <dbReference type="ARBA" id="ARBA00022723"/>
    </source>
</evidence>
<dbReference type="GO" id="GO:0046872">
    <property type="term" value="F:metal ion binding"/>
    <property type="evidence" value="ECO:0007669"/>
    <property type="project" value="UniProtKB-KW"/>
</dbReference>
<dbReference type="InterPro" id="IPR024087">
    <property type="entry name" value="Creatininase-like_sf"/>
</dbReference>
<comment type="similarity">
    <text evidence="5">Belongs to the creatininase superfamily.</text>
</comment>
<sequence>MRKIWWSDFAAREFDNLDPHKTIAILPIAAVEQHGPHLPVGTDTIINTSMMNLLAERAPADLDIRILPVQAVGKSNEHVWSKGTITHKATNLIDAWTQIGLEVARSGVRKIVFVNSHGGNEEIMGIVARELRVEAGMLAVKSGWRFGAPDGVLSDLERRHGIHGGDAETSLILHFRPDLVDMARAENFPSIAARDEQAFKYLRPTGAFGHVYAWIASDINPGGAVGEAALATAEKGRLIAERNVAGMIEVLREVERMPLPGSDRWQTTG</sequence>
<accession>A0A9Q4AQ03</accession>
<dbReference type="GO" id="GO:0009231">
    <property type="term" value="P:riboflavin biosynthetic process"/>
    <property type="evidence" value="ECO:0007669"/>
    <property type="project" value="TreeGrafter"/>
</dbReference>
<proteinExistence type="inferred from homology"/>
<organism evidence="6 7">
    <name type="scientific">Devosia ureilytica</name>
    <dbReference type="NCBI Taxonomy" id="2952754"/>
    <lineage>
        <taxon>Bacteria</taxon>
        <taxon>Pseudomonadati</taxon>
        <taxon>Pseudomonadota</taxon>
        <taxon>Alphaproteobacteria</taxon>
        <taxon>Hyphomicrobiales</taxon>
        <taxon>Devosiaceae</taxon>
        <taxon>Devosia</taxon>
    </lineage>
</organism>
<comment type="caution">
    <text evidence="6">The sequence shown here is derived from an EMBL/GenBank/DDBJ whole genome shotgun (WGS) entry which is preliminary data.</text>
</comment>
<dbReference type="SUPFAM" id="SSF102215">
    <property type="entry name" value="Creatininase"/>
    <property type="match status" value="1"/>
</dbReference>
<protein>
    <submittedName>
        <fullName evidence="6">Creatininase family protein</fullName>
    </submittedName>
</protein>
<reference evidence="6" key="1">
    <citation type="submission" date="2022-06" db="EMBL/GenBank/DDBJ databases">
        <title>Devosia sp. XJ19-45 genome assembly.</title>
        <authorList>
            <person name="Li B."/>
            <person name="Cai M."/>
            <person name="Nie G."/>
            <person name="Li W."/>
        </authorList>
    </citation>
    <scope>NUCLEOTIDE SEQUENCE</scope>
    <source>
        <strain evidence="6">XJ19-45</strain>
    </source>
</reference>
<dbReference type="RefSeq" id="WP_254675075.1">
    <property type="nucleotide sequence ID" value="NZ_JAMWDU010000004.1"/>
</dbReference>
<keyword evidence="2" id="KW-0479">Metal-binding</keyword>
<evidence type="ECO:0000256" key="5">
    <source>
        <dbReference type="ARBA" id="ARBA00024029"/>
    </source>
</evidence>